<protein>
    <submittedName>
        <fullName evidence="1">Uncharacterized protein</fullName>
    </submittedName>
</protein>
<dbReference type="RefSeq" id="WP_279995146.1">
    <property type="nucleotide sequence ID" value="NZ_JAOCDZ010000006.1"/>
</dbReference>
<comment type="caution">
    <text evidence="1">The sequence shown here is derived from an EMBL/GenBank/DDBJ whole genome shotgun (WGS) entry which is preliminary data.</text>
</comment>
<evidence type="ECO:0000313" key="2">
    <source>
        <dbReference type="Proteomes" id="UP001161094"/>
    </source>
</evidence>
<dbReference type="EMBL" id="JAOCDZ010000006">
    <property type="protein sequence ID" value="MDH0736365.1"/>
    <property type="molecule type" value="Genomic_DNA"/>
</dbReference>
<dbReference type="Proteomes" id="UP001161094">
    <property type="component" value="Unassembled WGS sequence"/>
</dbReference>
<dbReference type="AlphaFoldDB" id="A0AA42LNL1"/>
<organism evidence="1 2">
    <name type="scientific">Achromobacter spanius</name>
    <dbReference type="NCBI Taxonomy" id="217203"/>
    <lineage>
        <taxon>Bacteria</taxon>
        <taxon>Pseudomonadati</taxon>
        <taxon>Pseudomonadota</taxon>
        <taxon>Betaproteobacteria</taxon>
        <taxon>Burkholderiales</taxon>
        <taxon>Alcaligenaceae</taxon>
        <taxon>Achromobacter</taxon>
    </lineage>
</organism>
<sequence>MFLPSSRGRGGLWLALLFLLFPALGHASSANQADMQLQTDLGSMFVRVDQGAPLPPGGCVSGYAWHTGYGGCRRADTQSETAACPAGTTGSRIRYRLAYVLQANAYDIAYEPWGAWQDSCTAARASGVLDVVIAKARGSETGEHFPNTLAGNIAAQMQVNYGTTFGATIYRPTAELNCIFASGTTGSDDNRIWMGQLAAPGGSFNKGAAGSCQLSNGNRTATLYGSCDTSTGGDGDFCVGRTYSVNITSVEGCTVRTETRMGSQLVDVGNHYICQ</sequence>
<name>A0AA42LNL1_9BURK</name>
<evidence type="ECO:0000313" key="1">
    <source>
        <dbReference type="EMBL" id="MDH0736365.1"/>
    </source>
</evidence>
<reference evidence="1" key="1">
    <citation type="submission" date="2022-09" db="EMBL/GenBank/DDBJ databases">
        <title>Intensive care unit water sources are persistently colonized with multi-drug resistant bacteria and are the site of extensive horizontal gene transfer of antibiotic resistance genes.</title>
        <authorList>
            <person name="Diorio-Toth L."/>
        </authorList>
    </citation>
    <scope>NUCLEOTIDE SEQUENCE</scope>
    <source>
        <strain evidence="1">GD03843</strain>
    </source>
</reference>
<accession>A0AA42LNL1</accession>
<gene>
    <name evidence="1" type="ORF">N5D93_11135</name>
</gene>
<proteinExistence type="predicted"/>